<dbReference type="Proteomes" id="UP000307602">
    <property type="component" value="Unassembled WGS sequence"/>
</dbReference>
<dbReference type="EMBL" id="SRSO01000024">
    <property type="protein sequence ID" value="TGV01372.1"/>
    <property type="molecule type" value="Genomic_DNA"/>
</dbReference>
<gene>
    <name evidence="2" type="ORF">EM932_15700</name>
</gene>
<organism evidence="2 3">
    <name type="scientific">Flavivirga rizhaonensis</name>
    <dbReference type="NCBI Taxonomy" id="2559571"/>
    <lineage>
        <taxon>Bacteria</taxon>
        <taxon>Pseudomonadati</taxon>
        <taxon>Bacteroidota</taxon>
        <taxon>Flavobacteriia</taxon>
        <taxon>Flavobacteriales</taxon>
        <taxon>Flavobacteriaceae</taxon>
        <taxon>Flavivirga</taxon>
    </lineage>
</organism>
<evidence type="ECO:0000256" key="1">
    <source>
        <dbReference type="SAM" id="Phobius"/>
    </source>
</evidence>
<evidence type="ECO:0000313" key="2">
    <source>
        <dbReference type="EMBL" id="TGV01372.1"/>
    </source>
</evidence>
<keyword evidence="1" id="KW-1133">Transmembrane helix</keyword>
<dbReference type="AlphaFoldDB" id="A0A4S1DVC0"/>
<evidence type="ECO:0000313" key="3">
    <source>
        <dbReference type="Proteomes" id="UP000307602"/>
    </source>
</evidence>
<accession>A0A4S1DVC0</accession>
<feature type="transmembrane region" description="Helical" evidence="1">
    <location>
        <begin position="49"/>
        <end position="67"/>
    </location>
</feature>
<sequence length="112" mass="13639">MILISKYLVPNGYTGLTIFPFVFLKSKHLEKHTVLINHESIHLKQQSELFVIPFYLVYAIEFLIRLFQYKNWDLAYRNISFEREAYANEFNLDYLKHRPFWGFLKYIRVNDV</sequence>
<keyword evidence="1" id="KW-0472">Membrane</keyword>
<comment type="caution">
    <text evidence="2">The sequence shown here is derived from an EMBL/GenBank/DDBJ whole genome shotgun (WGS) entry which is preliminary data.</text>
</comment>
<reference evidence="2 3" key="1">
    <citation type="submission" date="2019-04" db="EMBL/GenBank/DDBJ databases">
        <authorList>
            <person name="Liu A."/>
        </authorList>
    </citation>
    <scope>NUCLEOTIDE SEQUENCE [LARGE SCALE GENOMIC DNA]</scope>
    <source>
        <strain evidence="2 3">RZ03</strain>
    </source>
</reference>
<dbReference type="OrthoDB" id="1027344at2"/>
<name>A0A4S1DVC0_9FLAO</name>
<dbReference type="RefSeq" id="WP_135878153.1">
    <property type="nucleotide sequence ID" value="NZ_SRSO01000024.1"/>
</dbReference>
<evidence type="ECO:0008006" key="4">
    <source>
        <dbReference type="Google" id="ProtNLM"/>
    </source>
</evidence>
<keyword evidence="3" id="KW-1185">Reference proteome</keyword>
<protein>
    <recommendedName>
        <fullName evidence="4">DUF4157 domain-containing protein</fullName>
    </recommendedName>
</protein>
<keyword evidence="1" id="KW-0812">Transmembrane</keyword>
<proteinExistence type="predicted"/>